<sequence>MPDSKLDGLSAEEWDAPTLCGGWRVREVAAHMTMGFRYSLSKMAVELARSRGNLHRMTDRCAHNDAAAYSTRELAALLRDNADHPWRPPVGGIEAALGHDVIHGLDITVALGLGRRVPEDRLRILLEGVNAKTLKFFGADLGGIELRADDLDWSFGTGTPLSGAAQDLLLLAYGRRLPPGHLRGEPRDRFVAAQA</sequence>
<dbReference type="Proteomes" id="UP001225356">
    <property type="component" value="Unassembled WGS sequence"/>
</dbReference>
<dbReference type="Gene3D" id="1.20.120.450">
    <property type="entry name" value="dinb family like domain"/>
    <property type="match status" value="1"/>
</dbReference>
<protein>
    <submittedName>
        <fullName evidence="2">Uncharacterized protein (TIGR03083 family)</fullName>
    </submittedName>
</protein>
<gene>
    <name evidence="2" type="ORF">J2853_002224</name>
</gene>
<reference evidence="2 3" key="1">
    <citation type="submission" date="2023-07" db="EMBL/GenBank/DDBJ databases">
        <title>Sequencing the genomes of 1000 actinobacteria strains.</title>
        <authorList>
            <person name="Klenk H.-P."/>
        </authorList>
    </citation>
    <scope>NUCLEOTIDE SEQUENCE [LARGE SCALE GENOMIC DNA]</scope>
    <source>
        <strain evidence="2 3">DSM 46740</strain>
    </source>
</reference>
<evidence type="ECO:0000259" key="1">
    <source>
        <dbReference type="Pfam" id="PF11716"/>
    </source>
</evidence>
<dbReference type="EMBL" id="JAUSQU010000001">
    <property type="protein sequence ID" value="MDP9843013.1"/>
    <property type="molecule type" value="Genomic_DNA"/>
</dbReference>
<dbReference type="Pfam" id="PF11716">
    <property type="entry name" value="MDMPI_N"/>
    <property type="match status" value="1"/>
</dbReference>
<dbReference type="InterPro" id="IPR034660">
    <property type="entry name" value="DinB/YfiT-like"/>
</dbReference>
<keyword evidence="3" id="KW-1185">Reference proteome</keyword>
<comment type="caution">
    <text evidence="2">The sequence shown here is derived from an EMBL/GenBank/DDBJ whole genome shotgun (WGS) entry which is preliminary data.</text>
</comment>
<dbReference type="RefSeq" id="WP_307556925.1">
    <property type="nucleotide sequence ID" value="NZ_JAUSQU010000001.1"/>
</dbReference>
<dbReference type="NCBIfam" id="TIGR03083">
    <property type="entry name" value="maleylpyruvate isomerase family mycothiol-dependent enzyme"/>
    <property type="match status" value="1"/>
</dbReference>
<proteinExistence type="predicted"/>
<dbReference type="InterPro" id="IPR024344">
    <property type="entry name" value="MDMPI_metal-binding"/>
</dbReference>
<evidence type="ECO:0000313" key="2">
    <source>
        <dbReference type="EMBL" id="MDP9843013.1"/>
    </source>
</evidence>
<evidence type="ECO:0000313" key="3">
    <source>
        <dbReference type="Proteomes" id="UP001225356"/>
    </source>
</evidence>
<accession>A0ABT9Q8E5</accession>
<organism evidence="2 3">
    <name type="scientific">Streptosporangium lutulentum</name>
    <dbReference type="NCBI Taxonomy" id="1461250"/>
    <lineage>
        <taxon>Bacteria</taxon>
        <taxon>Bacillati</taxon>
        <taxon>Actinomycetota</taxon>
        <taxon>Actinomycetes</taxon>
        <taxon>Streptosporangiales</taxon>
        <taxon>Streptosporangiaceae</taxon>
        <taxon>Streptosporangium</taxon>
    </lineage>
</organism>
<feature type="domain" description="Mycothiol-dependent maleylpyruvate isomerase metal-binding" evidence="1">
    <location>
        <begin position="5"/>
        <end position="83"/>
    </location>
</feature>
<dbReference type="SUPFAM" id="SSF109854">
    <property type="entry name" value="DinB/YfiT-like putative metalloenzymes"/>
    <property type="match status" value="1"/>
</dbReference>
<dbReference type="InterPro" id="IPR017517">
    <property type="entry name" value="Maleyloyr_isom"/>
</dbReference>
<name>A0ABT9Q8E5_9ACTN</name>